<dbReference type="Proteomes" id="UP001589646">
    <property type="component" value="Unassembled WGS sequence"/>
</dbReference>
<keyword evidence="1" id="KW-0812">Transmembrane</keyword>
<protein>
    <submittedName>
        <fullName evidence="2">Uncharacterized protein</fullName>
    </submittedName>
</protein>
<dbReference type="EMBL" id="JBHMCE010000005">
    <property type="protein sequence ID" value="MFB9528171.1"/>
    <property type="molecule type" value="Genomic_DNA"/>
</dbReference>
<reference evidence="2 3" key="1">
    <citation type="submission" date="2024-09" db="EMBL/GenBank/DDBJ databases">
        <authorList>
            <person name="Sun Q."/>
            <person name="Mori K."/>
        </authorList>
    </citation>
    <scope>NUCLEOTIDE SEQUENCE [LARGE SCALE GENOMIC DNA]</scope>
    <source>
        <strain evidence="2 3">JCM 3323</strain>
    </source>
</reference>
<comment type="caution">
    <text evidence="2">The sequence shown here is derived from an EMBL/GenBank/DDBJ whole genome shotgun (WGS) entry which is preliminary data.</text>
</comment>
<sequence>MLPAVAASGVAFLLSPIVLAVAVATGLDPVRLEPARAAFTTGMHTVAWISAVLLLGVAVLTAVLLRQVDPLREETPEQVA</sequence>
<organism evidence="2 3">
    <name type="scientific">Nonomuraea roseola</name>
    <dbReference type="NCBI Taxonomy" id="46179"/>
    <lineage>
        <taxon>Bacteria</taxon>
        <taxon>Bacillati</taxon>
        <taxon>Actinomycetota</taxon>
        <taxon>Actinomycetes</taxon>
        <taxon>Streptosporangiales</taxon>
        <taxon>Streptosporangiaceae</taxon>
        <taxon>Nonomuraea</taxon>
    </lineage>
</organism>
<feature type="transmembrane region" description="Helical" evidence="1">
    <location>
        <begin position="46"/>
        <end position="65"/>
    </location>
</feature>
<gene>
    <name evidence="2" type="ORF">ACFFRN_16265</name>
</gene>
<evidence type="ECO:0000313" key="2">
    <source>
        <dbReference type="EMBL" id="MFB9528171.1"/>
    </source>
</evidence>
<accession>A0ABV5PY71</accession>
<name>A0ABV5PY71_9ACTN</name>
<evidence type="ECO:0000313" key="3">
    <source>
        <dbReference type="Proteomes" id="UP001589646"/>
    </source>
</evidence>
<keyword evidence="3" id="KW-1185">Reference proteome</keyword>
<proteinExistence type="predicted"/>
<evidence type="ECO:0000256" key="1">
    <source>
        <dbReference type="SAM" id="Phobius"/>
    </source>
</evidence>
<keyword evidence="1" id="KW-0472">Membrane</keyword>
<dbReference type="RefSeq" id="WP_346129377.1">
    <property type="nucleotide sequence ID" value="NZ_BAAAXC010000015.1"/>
</dbReference>
<keyword evidence="1" id="KW-1133">Transmembrane helix</keyword>